<evidence type="ECO:0000256" key="6">
    <source>
        <dbReference type="RuleBase" id="RU003983"/>
    </source>
</evidence>
<reference evidence="8" key="1">
    <citation type="submission" date="2022-06" db="EMBL/GenBank/DDBJ databases">
        <title>Uncovering the hologenomic basis of an extraordinary plant invasion.</title>
        <authorList>
            <person name="Bieker V.C."/>
            <person name="Martin M.D."/>
            <person name="Gilbert T."/>
            <person name="Hodgins K."/>
            <person name="Battlay P."/>
            <person name="Petersen B."/>
            <person name="Wilson J."/>
        </authorList>
    </citation>
    <scope>NUCLEOTIDE SEQUENCE</scope>
    <source>
        <strain evidence="8">AA19_3_7</strain>
        <tissue evidence="8">Leaf</tissue>
    </source>
</reference>
<keyword evidence="3 6" id="KW-0378">Hydrolase</keyword>
<accession>A0AAD5D0X6</accession>
<evidence type="ECO:0000313" key="8">
    <source>
        <dbReference type="EMBL" id="KAI7751382.1"/>
    </source>
</evidence>
<dbReference type="GO" id="GO:0004222">
    <property type="term" value="F:metalloendopeptidase activity"/>
    <property type="evidence" value="ECO:0007669"/>
    <property type="project" value="InterPro"/>
</dbReference>
<dbReference type="AlphaFoldDB" id="A0AAD5D0X6"/>
<keyword evidence="5 6" id="KW-0482">Metalloprotease</keyword>
<evidence type="ECO:0000256" key="4">
    <source>
        <dbReference type="ARBA" id="ARBA00022833"/>
    </source>
</evidence>
<keyword evidence="9" id="KW-1185">Reference proteome</keyword>
<dbReference type="Gene3D" id="3.30.2010.10">
    <property type="entry name" value="Metalloproteases ('zincins'), catalytic domain"/>
    <property type="match status" value="1"/>
</dbReference>
<evidence type="ECO:0000256" key="2">
    <source>
        <dbReference type="ARBA" id="ARBA00022723"/>
    </source>
</evidence>
<evidence type="ECO:0000256" key="5">
    <source>
        <dbReference type="ARBA" id="ARBA00023049"/>
    </source>
</evidence>
<feature type="domain" description="Peptidase M48" evidence="7">
    <location>
        <begin position="69"/>
        <end position="132"/>
    </location>
</feature>
<organism evidence="8 9">
    <name type="scientific">Ambrosia artemisiifolia</name>
    <name type="common">Common ragweed</name>
    <dbReference type="NCBI Taxonomy" id="4212"/>
    <lineage>
        <taxon>Eukaryota</taxon>
        <taxon>Viridiplantae</taxon>
        <taxon>Streptophyta</taxon>
        <taxon>Embryophyta</taxon>
        <taxon>Tracheophyta</taxon>
        <taxon>Spermatophyta</taxon>
        <taxon>Magnoliopsida</taxon>
        <taxon>eudicotyledons</taxon>
        <taxon>Gunneridae</taxon>
        <taxon>Pentapetalae</taxon>
        <taxon>asterids</taxon>
        <taxon>campanulids</taxon>
        <taxon>Asterales</taxon>
        <taxon>Asteraceae</taxon>
        <taxon>Asteroideae</taxon>
        <taxon>Heliantheae alliance</taxon>
        <taxon>Heliantheae</taxon>
        <taxon>Ambrosia</taxon>
    </lineage>
</organism>
<dbReference type="GO" id="GO:0051603">
    <property type="term" value="P:proteolysis involved in protein catabolic process"/>
    <property type="evidence" value="ECO:0007669"/>
    <property type="project" value="TreeGrafter"/>
</dbReference>
<keyword evidence="4 6" id="KW-0862">Zinc</keyword>
<dbReference type="InterPro" id="IPR051156">
    <property type="entry name" value="Mito/Outer_Membr_Metalloprot"/>
</dbReference>
<dbReference type="GO" id="GO:0046872">
    <property type="term" value="F:metal ion binding"/>
    <property type="evidence" value="ECO:0007669"/>
    <property type="project" value="UniProtKB-KW"/>
</dbReference>
<protein>
    <recommendedName>
        <fullName evidence="7">Peptidase M48 domain-containing protein</fullName>
    </recommendedName>
</protein>
<sequence>MSAYVERVIGESQFQMMKAEFEWKVLPEMHPESVGVSNILNHVIQVTTVINNALKRRERKGLKLAISYMETMKWEVLVVEDDAAAFACCLPGGKIVVFTGLLKHLTTDDEIATIICHEVGHVMRHARKRLVKNLYRAFRRQIYYMVVRPKLDPKEVFFMLDLPFSPRIQSASRTKVLTQD</sequence>
<evidence type="ECO:0000313" key="9">
    <source>
        <dbReference type="Proteomes" id="UP001206925"/>
    </source>
</evidence>
<comment type="caution">
    <text evidence="8">The sequence shown here is derived from an EMBL/GenBank/DDBJ whole genome shotgun (WGS) entry which is preliminary data.</text>
</comment>
<dbReference type="Pfam" id="PF01435">
    <property type="entry name" value="Peptidase_M48"/>
    <property type="match status" value="1"/>
</dbReference>
<dbReference type="GO" id="GO:0016020">
    <property type="term" value="C:membrane"/>
    <property type="evidence" value="ECO:0007669"/>
    <property type="project" value="TreeGrafter"/>
</dbReference>
<comment type="similarity">
    <text evidence="6">Belongs to the peptidase M48 family.</text>
</comment>
<evidence type="ECO:0000256" key="1">
    <source>
        <dbReference type="ARBA" id="ARBA00022670"/>
    </source>
</evidence>
<dbReference type="InterPro" id="IPR001915">
    <property type="entry name" value="Peptidase_M48"/>
</dbReference>
<dbReference type="PANTHER" id="PTHR22726:SF1">
    <property type="entry name" value="METALLOENDOPEPTIDASE OMA1, MITOCHONDRIAL"/>
    <property type="match status" value="1"/>
</dbReference>
<keyword evidence="1 6" id="KW-0645">Protease</keyword>
<proteinExistence type="inferred from homology"/>
<keyword evidence="2" id="KW-0479">Metal-binding</keyword>
<dbReference type="EMBL" id="JAMZMK010005922">
    <property type="protein sequence ID" value="KAI7751382.1"/>
    <property type="molecule type" value="Genomic_DNA"/>
</dbReference>
<dbReference type="PANTHER" id="PTHR22726">
    <property type="entry name" value="METALLOENDOPEPTIDASE OMA1"/>
    <property type="match status" value="1"/>
</dbReference>
<name>A0AAD5D0X6_AMBAR</name>
<evidence type="ECO:0000256" key="3">
    <source>
        <dbReference type="ARBA" id="ARBA00022801"/>
    </source>
</evidence>
<comment type="cofactor">
    <cofactor evidence="6">
        <name>Zn(2+)</name>
        <dbReference type="ChEBI" id="CHEBI:29105"/>
    </cofactor>
    <text evidence="6">Binds 1 zinc ion per subunit.</text>
</comment>
<evidence type="ECO:0000259" key="7">
    <source>
        <dbReference type="Pfam" id="PF01435"/>
    </source>
</evidence>
<gene>
    <name evidence="8" type="ORF">M8C21_024244</name>
</gene>
<dbReference type="Proteomes" id="UP001206925">
    <property type="component" value="Unassembled WGS sequence"/>
</dbReference>